<gene>
    <name evidence="1" type="ORF">S06H3_43401</name>
</gene>
<reference evidence="1" key="1">
    <citation type="journal article" date="2014" name="Front. Microbiol.">
        <title>High frequency of phylogenetically diverse reductive dehalogenase-homologous genes in deep subseafloor sedimentary metagenomes.</title>
        <authorList>
            <person name="Kawai M."/>
            <person name="Futagami T."/>
            <person name="Toyoda A."/>
            <person name="Takaki Y."/>
            <person name="Nishi S."/>
            <person name="Hori S."/>
            <person name="Arai W."/>
            <person name="Tsubouchi T."/>
            <person name="Morono Y."/>
            <person name="Uchiyama I."/>
            <person name="Ito T."/>
            <person name="Fujiyama A."/>
            <person name="Inagaki F."/>
            <person name="Takami H."/>
        </authorList>
    </citation>
    <scope>NUCLEOTIDE SEQUENCE</scope>
    <source>
        <strain evidence="1">Expedition CK06-06</strain>
    </source>
</reference>
<evidence type="ECO:0000313" key="1">
    <source>
        <dbReference type="EMBL" id="GAI45663.1"/>
    </source>
</evidence>
<protein>
    <submittedName>
        <fullName evidence="1">Uncharacterized protein</fullName>
    </submittedName>
</protein>
<dbReference type="EMBL" id="BARV01026920">
    <property type="protein sequence ID" value="GAI45663.1"/>
    <property type="molecule type" value="Genomic_DNA"/>
</dbReference>
<name>X1NPY5_9ZZZZ</name>
<sequence>MVAKEIGIKVIVIDPLSPWNYDKKAFDLDRQSYPHKPRLH</sequence>
<proteinExistence type="predicted"/>
<dbReference type="AlphaFoldDB" id="X1NPY5"/>
<organism evidence="1">
    <name type="scientific">marine sediment metagenome</name>
    <dbReference type="NCBI Taxonomy" id="412755"/>
    <lineage>
        <taxon>unclassified sequences</taxon>
        <taxon>metagenomes</taxon>
        <taxon>ecological metagenomes</taxon>
    </lineage>
</organism>
<comment type="caution">
    <text evidence="1">The sequence shown here is derived from an EMBL/GenBank/DDBJ whole genome shotgun (WGS) entry which is preliminary data.</text>
</comment>
<accession>X1NPY5</accession>